<accession>A0A6C0CZB2</accession>
<dbReference type="AlphaFoldDB" id="A0A6C0CZB2"/>
<reference evidence="1" key="1">
    <citation type="journal article" date="2020" name="Nature">
        <title>Giant virus diversity and host interactions through global metagenomics.</title>
        <authorList>
            <person name="Schulz F."/>
            <person name="Roux S."/>
            <person name="Paez-Espino D."/>
            <person name="Jungbluth S."/>
            <person name="Walsh D.A."/>
            <person name="Denef V.J."/>
            <person name="McMahon K.D."/>
            <person name="Konstantinidis K.T."/>
            <person name="Eloe-Fadrosh E.A."/>
            <person name="Kyrpides N.C."/>
            <person name="Woyke T."/>
        </authorList>
    </citation>
    <scope>NUCLEOTIDE SEQUENCE</scope>
    <source>
        <strain evidence="1">GVMAG-M-3300023174-102</strain>
    </source>
</reference>
<name>A0A6C0CZB2_9ZZZZ</name>
<evidence type="ECO:0000313" key="1">
    <source>
        <dbReference type="EMBL" id="QHT09607.1"/>
    </source>
</evidence>
<protein>
    <submittedName>
        <fullName evidence="1">Uncharacterized protein</fullName>
    </submittedName>
</protein>
<dbReference type="Gene3D" id="3.30.70.440">
    <property type="entry name" value="Killer toxin KP6 alpha-subunit"/>
    <property type="match status" value="1"/>
</dbReference>
<sequence length="254" mass="29784">MNTNTMNTNTMNIDTYTNDTYTNDTYANNTYTYDTYTNDTYTNDTYANNTYTYDTYTNDTYTNDTYTNDTYTNDTYTNDTYTNDTYTNDTYTNDTYTNDTYTNDTYTNDTYTNDNMNNDSTTDMTDTTTDIMIEQYIKTLSTMEKNELTISVKMFINNLANNLHNVSLIRDNQSPNANTIYHLYSDGEITYQKGGWAYGKRTEFTHKYPILNNSTFFTFANKINENMTYIVCSMKSCEIIRNLMEQLVNYINLN</sequence>
<organism evidence="1">
    <name type="scientific">viral metagenome</name>
    <dbReference type="NCBI Taxonomy" id="1070528"/>
    <lineage>
        <taxon>unclassified sequences</taxon>
        <taxon>metagenomes</taxon>
        <taxon>organismal metagenomes</taxon>
    </lineage>
</organism>
<dbReference type="EMBL" id="MN739513">
    <property type="protein sequence ID" value="QHT09607.1"/>
    <property type="molecule type" value="Genomic_DNA"/>
</dbReference>
<proteinExistence type="predicted"/>